<reference evidence="2 3" key="1">
    <citation type="submission" date="2018-08" db="EMBL/GenBank/DDBJ databases">
        <title>Recombination of ecologically and evolutionarily significant loci maintains genetic cohesion in the Pseudomonas syringae species complex.</title>
        <authorList>
            <person name="Dillon M."/>
            <person name="Thakur S."/>
            <person name="Almeida R.N.D."/>
            <person name="Weir B.S."/>
            <person name="Guttman D.S."/>
        </authorList>
    </citation>
    <scope>NUCLEOTIDE SEQUENCE [LARGE SCALE GENOMIC DNA]</scope>
    <source>
        <strain evidence="2 3">ICMP 2821</strain>
    </source>
</reference>
<organism evidence="2 3">
    <name type="scientific">Pseudomonas cannabina</name>
    <dbReference type="NCBI Taxonomy" id="86840"/>
    <lineage>
        <taxon>Bacteria</taxon>
        <taxon>Pseudomonadati</taxon>
        <taxon>Pseudomonadota</taxon>
        <taxon>Gammaproteobacteria</taxon>
        <taxon>Pseudomonadales</taxon>
        <taxon>Pseudomonadaceae</taxon>
        <taxon>Pseudomonas</taxon>
    </lineage>
</organism>
<gene>
    <name evidence="2" type="ORF">ALQ64_02970</name>
</gene>
<dbReference type="AlphaFoldDB" id="A0A3M3M1K8"/>
<keyword evidence="1" id="KW-0812">Transmembrane</keyword>
<keyword evidence="1" id="KW-0472">Membrane</keyword>
<protein>
    <submittedName>
        <fullName evidence="2">Putative prepilin protein</fullName>
    </submittedName>
</protein>
<evidence type="ECO:0000313" key="3">
    <source>
        <dbReference type="Proteomes" id="UP000281372"/>
    </source>
</evidence>
<evidence type="ECO:0000256" key="1">
    <source>
        <dbReference type="SAM" id="Phobius"/>
    </source>
</evidence>
<feature type="transmembrane region" description="Helical" evidence="1">
    <location>
        <begin position="43"/>
        <end position="62"/>
    </location>
</feature>
<sequence length="444" mass="46384">MNAPTVIQTHLYSLFAKLVYCSGVNALVSKPSFSRAGNEKGNALLNVAIAIFVTSLVSVLGASKYVTLVNDAAAEATGRYLLTVRGGVQEALTQYYDALTLVDTSSAPSGLYPNAPAWAKFTGNIQTISVQDLKASQLLRGDFPSRPPLGRSVQIRLIRQNCPGTSCQLRAFAYTCWPVSTARSPANADITTCPAEPAGWRANGSIVGGVIMAMNGYGGSNSINAARINGPLLDLPSSDLGFSSRGHAVIAASLDSTMFSQFVRQGDTRHIFLNNNLSVVGQIETDRGLVIDTNIPVGSACSVPGMYATSSRDSLVTCMGGVWFEMANHTVMGAQSLPNGAQVVSPTCPSPMQPFAYTSLESLDVTMTGSDINVRGNMTGTIVGSGSTSQSGNVSVNGTYSGTTQSSQDSAIRVAQGATISGGRVVITPADPRARALVVQGCRY</sequence>
<dbReference type="RefSeq" id="WP_183133378.1">
    <property type="nucleotide sequence ID" value="NZ_RBOW01000067.1"/>
</dbReference>
<accession>A0A3M3M1K8</accession>
<keyword evidence="1" id="KW-1133">Transmembrane helix</keyword>
<evidence type="ECO:0000313" key="2">
    <source>
        <dbReference type="EMBL" id="RMN41239.1"/>
    </source>
</evidence>
<dbReference type="Proteomes" id="UP000281372">
    <property type="component" value="Unassembled WGS sequence"/>
</dbReference>
<name>A0A3M3M1K8_PSECA</name>
<dbReference type="EMBL" id="RBOW01000067">
    <property type="protein sequence ID" value="RMN41239.1"/>
    <property type="molecule type" value="Genomic_DNA"/>
</dbReference>
<comment type="caution">
    <text evidence="2">The sequence shown here is derived from an EMBL/GenBank/DDBJ whole genome shotgun (WGS) entry which is preliminary data.</text>
</comment>
<proteinExistence type="predicted"/>